<name>A0A327WES8_9BACT</name>
<dbReference type="SUPFAM" id="SSF50475">
    <property type="entry name" value="FMN-binding split barrel"/>
    <property type="match status" value="1"/>
</dbReference>
<dbReference type="InterPro" id="IPR007396">
    <property type="entry name" value="TR_PAI2-type"/>
</dbReference>
<dbReference type="RefSeq" id="WP_111590530.1">
    <property type="nucleotide sequence ID" value="NZ_QLMA01000001.1"/>
</dbReference>
<dbReference type="AlphaFoldDB" id="A0A327WES8"/>
<gene>
    <name evidence="1" type="ORF">CLV59_101621</name>
</gene>
<organism evidence="1 2">
    <name type="scientific">Chitinophaga dinghuensis</name>
    <dbReference type="NCBI Taxonomy" id="1539050"/>
    <lineage>
        <taxon>Bacteria</taxon>
        <taxon>Pseudomonadati</taxon>
        <taxon>Bacteroidota</taxon>
        <taxon>Chitinophagia</taxon>
        <taxon>Chitinophagales</taxon>
        <taxon>Chitinophagaceae</taxon>
        <taxon>Chitinophaga</taxon>
    </lineage>
</organism>
<evidence type="ECO:0000313" key="2">
    <source>
        <dbReference type="Proteomes" id="UP000249819"/>
    </source>
</evidence>
<dbReference type="PANTHER" id="PTHR35802:SF1">
    <property type="entry name" value="PROTEASE SYNTHASE AND SPORULATION PROTEIN PAI 2"/>
    <property type="match status" value="1"/>
</dbReference>
<dbReference type="PANTHER" id="PTHR35802">
    <property type="entry name" value="PROTEASE SYNTHASE AND SPORULATION PROTEIN PAI 2"/>
    <property type="match status" value="1"/>
</dbReference>
<comment type="caution">
    <text evidence="1">The sequence shown here is derived from an EMBL/GenBank/DDBJ whole genome shotgun (WGS) entry which is preliminary data.</text>
</comment>
<dbReference type="Proteomes" id="UP000249819">
    <property type="component" value="Unassembled WGS sequence"/>
</dbReference>
<dbReference type="Pfam" id="PF04299">
    <property type="entry name" value="FMN_bind_2"/>
    <property type="match status" value="1"/>
</dbReference>
<dbReference type="PIRSF" id="PIRSF010372">
    <property type="entry name" value="PaiB"/>
    <property type="match status" value="1"/>
</dbReference>
<dbReference type="InterPro" id="IPR012349">
    <property type="entry name" value="Split_barrel_FMN-bd"/>
</dbReference>
<keyword evidence="2" id="KW-1185">Reference proteome</keyword>
<dbReference type="OrthoDB" id="9794948at2"/>
<evidence type="ECO:0000313" key="1">
    <source>
        <dbReference type="EMBL" id="RAJ87860.1"/>
    </source>
</evidence>
<dbReference type="EMBL" id="QLMA01000001">
    <property type="protein sequence ID" value="RAJ87860.1"/>
    <property type="molecule type" value="Genomic_DNA"/>
</dbReference>
<accession>A0A327WES8</accession>
<dbReference type="Gene3D" id="2.30.110.10">
    <property type="entry name" value="Electron Transport, Fmn-binding Protein, Chain A"/>
    <property type="match status" value="1"/>
</dbReference>
<sequence length="209" mass="24446">MYTSKLNRETDWNKIEAFMREFSFAMVVDTDEHGVPQATHLPLTLKQTPDGKYVLQGHIAKINKQWEYFGKQDTLVVFSTPHAYISSSWYEKDKIPTWNYMVVHVHGKTRILSEQELIQNLDDLMQHYEAASQHPVNLKDIDEKTLISNLKAIVGFEIEVRDINANYKLSGNKKDADFFNIIKHLREKNDQESHRIADEMEARRPVQDI</sequence>
<proteinExistence type="predicted"/>
<protein>
    <submittedName>
        <fullName evidence="1">Transcriptional regulator</fullName>
    </submittedName>
</protein>
<reference evidence="1 2" key="1">
    <citation type="submission" date="2018-06" db="EMBL/GenBank/DDBJ databases">
        <title>Genomic Encyclopedia of Archaeal and Bacterial Type Strains, Phase II (KMG-II): from individual species to whole genera.</title>
        <authorList>
            <person name="Goeker M."/>
        </authorList>
    </citation>
    <scope>NUCLEOTIDE SEQUENCE [LARGE SCALE GENOMIC DNA]</scope>
    <source>
        <strain evidence="1 2">DSM 29821</strain>
    </source>
</reference>